<reference evidence="1" key="1">
    <citation type="submission" date="2018-02" db="EMBL/GenBank/DDBJ databases">
        <title>Rhizophora mucronata_Transcriptome.</title>
        <authorList>
            <person name="Meera S.P."/>
            <person name="Sreeshan A."/>
            <person name="Augustine A."/>
        </authorList>
    </citation>
    <scope>NUCLEOTIDE SEQUENCE</scope>
    <source>
        <tissue evidence="1">Leaf</tissue>
    </source>
</reference>
<dbReference type="AlphaFoldDB" id="A0A2P2P5J6"/>
<dbReference type="EMBL" id="GGEC01069526">
    <property type="protein sequence ID" value="MBX50010.1"/>
    <property type="molecule type" value="Transcribed_RNA"/>
</dbReference>
<organism evidence="1">
    <name type="scientific">Rhizophora mucronata</name>
    <name type="common">Asiatic mangrove</name>
    <dbReference type="NCBI Taxonomy" id="61149"/>
    <lineage>
        <taxon>Eukaryota</taxon>
        <taxon>Viridiplantae</taxon>
        <taxon>Streptophyta</taxon>
        <taxon>Embryophyta</taxon>
        <taxon>Tracheophyta</taxon>
        <taxon>Spermatophyta</taxon>
        <taxon>Magnoliopsida</taxon>
        <taxon>eudicotyledons</taxon>
        <taxon>Gunneridae</taxon>
        <taxon>Pentapetalae</taxon>
        <taxon>rosids</taxon>
        <taxon>fabids</taxon>
        <taxon>Malpighiales</taxon>
        <taxon>Rhizophoraceae</taxon>
        <taxon>Rhizophora</taxon>
    </lineage>
</organism>
<proteinExistence type="predicted"/>
<sequence>MNPGPPVQLFPPSIANLSWGLLIFRVHIYSSLF</sequence>
<name>A0A2P2P5J6_RHIMU</name>
<evidence type="ECO:0000313" key="1">
    <source>
        <dbReference type="EMBL" id="MBX50010.1"/>
    </source>
</evidence>
<protein>
    <submittedName>
        <fullName evidence="1">Uncharacterized protein</fullName>
    </submittedName>
</protein>
<accession>A0A2P2P5J6</accession>